<dbReference type="InterPro" id="IPR011057">
    <property type="entry name" value="Mss4-like_sf"/>
</dbReference>
<proteinExistence type="inferred from homology"/>
<dbReference type="FunFam" id="2.170.150.10:FF:000002">
    <property type="entry name" value="Translationally-controlled tumor protein homolog"/>
    <property type="match status" value="1"/>
</dbReference>
<accession>A0A3B5AA11</accession>
<dbReference type="InterPro" id="IPR034737">
    <property type="entry name" value="TCTP"/>
</dbReference>
<protein>
    <recommendedName>
        <fullName evidence="1">Translationally-controlled tumor protein homolog</fullName>
    </recommendedName>
</protein>
<dbReference type="SUPFAM" id="SSF51316">
    <property type="entry name" value="Mss4-like"/>
    <property type="match status" value="2"/>
</dbReference>
<dbReference type="STRING" id="144197.ENSSPAP00000010467"/>
<dbReference type="InterPro" id="IPR011323">
    <property type="entry name" value="Mss4/transl-control_tumour"/>
</dbReference>
<dbReference type="PROSITE" id="PS51797">
    <property type="entry name" value="TCTP_3"/>
    <property type="match status" value="1"/>
</dbReference>
<sequence length="195" mass="21671">MIIYKCKITNDEMFSDIYKITESANGFFIEVEGKSVTRTEGEIDDSLIGGNASAEEAQECNDTNSVSGVDIVLNHNLQETCFDKKGFQGYLKGYMKAIKTSLQESEPDRVESFMTEAQLGAKTILANFKNYQITAHDDKVICFHQQPVLGRVTGTLFFTGSSMNPDGAVGLLDFREDGITPYMLFIKDGLEIEKC</sequence>
<evidence type="ECO:0000256" key="1">
    <source>
        <dbReference type="ARBA" id="ARBA00014759"/>
    </source>
</evidence>
<evidence type="ECO:0000313" key="4">
    <source>
        <dbReference type="Ensembl" id="ENSSPAP00000010467.1"/>
    </source>
</evidence>
<evidence type="ECO:0000256" key="2">
    <source>
        <dbReference type="PROSITE-ProRule" id="PRU01133"/>
    </source>
</evidence>
<dbReference type="Pfam" id="PF00838">
    <property type="entry name" value="TCTP"/>
    <property type="match status" value="2"/>
</dbReference>
<dbReference type="Ensembl" id="ENSSPAT00000010647.1">
    <property type="protein sequence ID" value="ENSSPAP00000010467.1"/>
    <property type="gene ID" value="ENSSPAG00000007967.1"/>
</dbReference>
<dbReference type="PANTHER" id="PTHR11991">
    <property type="entry name" value="TRANSLATIONALLY CONTROLLED TUMOR PROTEIN-RELATED"/>
    <property type="match status" value="1"/>
</dbReference>
<dbReference type="PANTHER" id="PTHR11991:SF0">
    <property type="entry name" value="TRANSLATIONALLY-CONTROLLED TUMOR PROTEIN"/>
    <property type="match status" value="1"/>
</dbReference>
<feature type="domain" description="TCTP" evidence="3">
    <location>
        <begin position="1"/>
        <end position="195"/>
    </location>
</feature>
<name>A0A3B5AA11_9TELE</name>
<dbReference type="GeneTree" id="ENSGT00390000006051"/>
<comment type="similarity">
    <text evidence="2">Belongs to the TCTP family.</text>
</comment>
<dbReference type="InterPro" id="IPR018103">
    <property type="entry name" value="Translation_control_tumour_CS"/>
</dbReference>
<reference evidence="4" key="1">
    <citation type="submission" date="2023-09" db="UniProtKB">
        <authorList>
            <consortium name="Ensembl"/>
        </authorList>
    </citation>
    <scope>IDENTIFICATION</scope>
</reference>
<organism evidence="4">
    <name type="scientific">Stegastes partitus</name>
    <name type="common">bicolor damselfish</name>
    <dbReference type="NCBI Taxonomy" id="144197"/>
    <lineage>
        <taxon>Eukaryota</taxon>
        <taxon>Metazoa</taxon>
        <taxon>Chordata</taxon>
        <taxon>Craniata</taxon>
        <taxon>Vertebrata</taxon>
        <taxon>Euteleostomi</taxon>
        <taxon>Actinopterygii</taxon>
        <taxon>Neopterygii</taxon>
        <taxon>Teleostei</taxon>
        <taxon>Neoteleostei</taxon>
        <taxon>Acanthomorphata</taxon>
        <taxon>Ovalentaria</taxon>
        <taxon>Pomacentridae</taxon>
        <taxon>Stegastes</taxon>
    </lineage>
</organism>
<dbReference type="PROSITE" id="PS01002">
    <property type="entry name" value="TCTP_1"/>
    <property type="match status" value="1"/>
</dbReference>
<dbReference type="GO" id="GO:0005737">
    <property type="term" value="C:cytoplasm"/>
    <property type="evidence" value="ECO:0007669"/>
    <property type="project" value="TreeGrafter"/>
</dbReference>
<dbReference type="AlphaFoldDB" id="A0A3B5AA11"/>
<dbReference type="GO" id="GO:0005509">
    <property type="term" value="F:calcium ion binding"/>
    <property type="evidence" value="ECO:0007669"/>
    <property type="project" value="TreeGrafter"/>
</dbReference>
<dbReference type="PRINTS" id="PR01653">
    <property type="entry name" value="TCTPROTEIN"/>
</dbReference>
<dbReference type="InterPro" id="IPR018105">
    <property type="entry name" value="Translational_control_tumour_p"/>
</dbReference>
<dbReference type="Gene3D" id="2.170.150.10">
    <property type="entry name" value="Metal Binding Protein, Guanine Nucleotide Exchange Factor, Chain A"/>
    <property type="match status" value="2"/>
</dbReference>
<evidence type="ECO:0000259" key="3">
    <source>
        <dbReference type="PROSITE" id="PS51797"/>
    </source>
</evidence>